<keyword evidence="1" id="KW-0472">Membrane</keyword>
<protein>
    <recommendedName>
        <fullName evidence="4">Glycosyltransferase RgtA/B/C/D-like domain-containing protein</fullName>
    </recommendedName>
</protein>
<evidence type="ECO:0000313" key="2">
    <source>
        <dbReference type="EMBL" id="NOK39892.1"/>
    </source>
</evidence>
<comment type="caution">
    <text evidence="2">The sequence shown here is derived from an EMBL/GenBank/DDBJ whole genome shotgun (WGS) entry which is preliminary data.</text>
</comment>
<feature type="non-terminal residue" evidence="2">
    <location>
        <position position="1"/>
    </location>
</feature>
<feature type="transmembrane region" description="Helical" evidence="1">
    <location>
        <begin position="79"/>
        <end position="96"/>
    </location>
</feature>
<proteinExistence type="predicted"/>
<evidence type="ECO:0008006" key="4">
    <source>
        <dbReference type="Google" id="ProtNLM"/>
    </source>
</evidence>
<feature type="transmembrane region" description="Helical" evidence="1">
    <location>
        <begin position="30"/>
        <end position="49"/>
    </location>
</feature>
<dbReference type="EMBL" id="JABFJV010000685">
    <property type="protein sequence ID" value="NOK39892.1"/>
    <property type="molecule type" value="Genomic_DNA"/>
</dbReference>
<evidence type="ECO:0000313" key="3">
    <source>
        <dbReference type="Proteomes" id="UP000563426"/>
    </source>
</evidence>
<keyword evidence="1" id="KW-0812">Transmembrane</keyword>
<organism evidence="2 3">
    <name type="scientific">Corallococcus exercitus</name>
    <dbReference type="NCBI Taxonomy" id="2316736"/>
    <lineage>
        <taxon>Bacteria</taxon>
        <taxon>Pseudomonadati</taxon>
        <taxon>Myxococcota</taxon>
        <taxon>Myxococcia</taxon>
        <taxon>Myxococcales</taxon>
        <taxon>Cystobacterineae</taxon>
        <taxon>Myxococcaceae</taxon>
        <taxon>Corallococcus</taxon>
    </lineage>
</organism>
<feature type="transmembrane region" description="Helical" evidence="1">
    <location>
        <begin position="6"/>
        <end position="23"/>
    </location>
</feature>
<gene>
    <name evidence="2" type="ORF">HMI49_42740</name>
</gene>
<keyword evidence="3" id="KW-1185">Reference proteome</keyword>
<accession>A0A7Y4NY60</accession>
<feature type="non-terminal residue" evidence="2">
    <location>
        <position position="129"/>
    </location>
</feature>
<dbReference type="AlphaFoldDB" id="A0A7Y4NY60"/>
<keyword evidence="1" id="KW-1133">Transmembrane helix</keyword>
<feature type="transmembrane region" description="Helical" evidence="1">
    <location>
        <begin position="102"/>
        <end position="128"/>
    </location>
</feature>
<dbReference type="Proteomes" id="UP000563426">
    <property type="component" value="Unassembled WGS sequence"/>
</dbReference>
<reference evidence="2 3" key="1">
    <citation type="submission" date="2020-05" db="EMBL/GenBank/DDBJ databases">
        <authorList>
            <person name="Whitworth D."/>
        </authorList>
    </citation>
    <scope>NUCLEOTIDE SEQUENCE [LARGE SCALE GENOMIC DNA]</scope>
    <source>
        <strain evidence="2 3">AB043B</strain>
    </source>
</reference>
<evidence type="ECO:0000256" key="1">
    <source>
        <dbReference type="SAM" id="Phobius"/>
    </source>
</evidence>
<sequence>EVPVAVLMLLCAVIFARMLAWCWSAGLRKTCLAGLVFVALAPHMTAFAGTLYPDAVFAVAACGLLFELWLAVRRRHMGGASLAMVALTLPFAVFTRPNGLVFLLPALAALAFVPGRARWLLGAVIALWC</sequence>
<feature type="transmembrane region" description="Helical" evidence="1">
    <location>
        <begin position="55"/>
        <end position="72"/>
    </location>
</feature>
<name>A0A7Y4NY60_9BACT</name>